<dbReference type="Gene3D" id="3.30.1360.130">
    <property type="entry name" value="Dipeptide transport protein"/>
    <property type="match status" value="1"/>
</dbReference>
<sequence>MKVYISADMEGISGVVNNEHTDRNGREHDRARIWMTEEVNAAIEGALDAGATEIIVNDSHGTMRNIILESLNPAAKLITGSPKRYSMVECLDETFDAAIFIGYHARAGSSGVLCHTYTDSVEYVKIDEKEVGETGINGGVAGYYGVPLILVSGDDVLCNEAKALIPGIYTVEVKKALSRNAALCLSLNSAHSLIRTTVKEALFHKDNIKPLTFNKPVLLEVRFTNPAYADAASTIPGVKRIDSKTLTYMCDDYLIAFDAFRSMINIES</sequence>
<keyword evidence="2" id="KW-0479">Metal-binding</keyword>
<evidence type="ECO:0000313" key="4">
    <source>
        <dbReference type="Proteomes" id="UP000322976"/>
    </source>
</evidence>
<dbReference type="EMBL" id="VTPS01000001">
    <property type="protein sequence ID" value="TZE83597.1"/>
    <property type="molecule type" value="Genomic_DNA"/>
</dbReference>
<protein>
    <submittedName>
        <fullName evidence="3">M55 family metallopeptidase</fullName>
    </submittedName>
</protein>
<dbReference type="CDD" id="cd08663">
    <property type="entry name" value="DAP_dppA_1"/>
    <property type="match status" value="1"/>
</dbReference>
<gene>
    <name evidence="3" type="ORF">FWJ32_01595</name>
</gene>
<feature type="active site" description="Nucleophile" evidence="1">
    <location>
        <position position="115"/>
    </location>
</feature>
<dbReference type="InterPro" id="IPR007035">
    <property type="entry name" value="Peptidase_M55"/>
</dbReference>
<keyword evidence="2" id="KW-0862">Zinc</keyword>
<feature type="binding site" evidence="2">
    <location>
        <position position="8"/>
    </location>
    <ligand>
        <name>Zn(2+)</name>
        <dbReference type="ChEBI" id="CHEBI:29105"/>
        <label>1</label>
    </ligand>
</feature>
<dbReference type="RefSeq" id="WP_149544216.1">
    <property type="nucleotide sequence ID" value="NZ_VTPS01000001.1"/>
</dbReference>
<dbReference type="Gene3D" id="3.40.50.10780">
    <property type="entry name" value="Dipeptide transport protein"/>
    <property type="match status" value="1"/>
</dbReference>
<dbReference type="Proteomes" id="UP000322976">
    <property type="component" value="Unassembled WGS sequence"/>
</dbReference>
<dbReference type="AlphaFoldDB" id="A0A5D8QH24"/>
<accession>A0A5D8QH24</accession>
<feature type="binding site" evidence="2">
    <location>
        <position position="60"/>
    </location>
    <ligand>
        <name>Zn(2+)</name>
        <dbReference type="ChEBI" id="CHEBI:29105"/>
        <label>2</label>
    </ligand>
</feature>
<dbReference type="PIRSF" id="PIRSF015853">
    <property type="entry name" value="Pep_DppA"/>
    <property type="match status" value="1"/>
</dbReference>
<dbReference type="InterPro" id="IPR027476">
    <property type="entry name" value="DppA_N"/>
</dbReference>
<dbReference type="Pfam" id="PF04951">
    <property type="entry name" value="Peptidase_M55"/>
    <property type="match status" value="1"/>
</dbReference>
<feature type="binding site" evidence="2">
    <location>
        <position position="10"/>
    </location>
    <ligand>
        <name>Zn(2+)</name>
        <dbReference type="ChEBI" id="CHEBI:29105"/>
        <label>1</label>
    </ligand>
</feature>
<dbReference type="GO" id="GO:0046872">
    <property type="term" value="F:metal ion binding"/>
    <property type="evidence" value="ECO:0007669"/>
    <property type="project" value="UniProtKB-KW"/>
</dbReference>
<dbReference type="InterPro" id="IPR036177">
    <property type="entry name" value="Peptidase_M55_sf"/>
</dbReference>
<comment type="caution">
    <text evidence="3">The sequence shown here is derived from an EMBL/GenBank/DDBJ whole genome shotgun (WGS) entry which is preliminary data.</text>
</comment>
<keyword evidence="4" id="KW-1185">Reference proteome</keyword>
<feature type="binding site" evidence="2">
    <location>
        <position position="8"/>
    </location>
    <ligand>
        <name>Zn(2+)</name>
        <dbReference type="ChEBI" id="CHEBI:29105"/>
        <label>2</label>
    </ligand>
</feature>
<feature type="binding site" evidence="2">
    <location>
        <position position="133"/>
    </location>
    <ligand>
        <name>Zn(2+)</name>
        <dbReference type="ChEBI" id="CHEBI:29105"/>
        <label>2</label>
    </ligand>
</feature>
<evidence type="ECO:0000313" key="3">
    <source>
        <dbReference type="EMBL" id="TZE83597.1"/>
    </source>
</evidence>
<dbReference type="SUPFAM" id="SSF63992">
    <property type="entry name" value="Dipeptide transport protein"/>
    <property type="match status" value="1"/>
</dbReference>
<proteinExistence type="predicted"/>
<reference evidence="3 4" key="1">
    <citation type="submission" date="2019-08" db="EMBL/GenBank/DDBJ databases">
        <title>Calorimonas adulescens gen. nov., sp. nov., an anaerobic thermophilic bacterium from Sakhalin hot spring.</title>
        <authorList>
            <person name="Khomyakova M.A."/>
            <person name="Merkel A.Y."/>
            <person name="Novikov A."/>
            <person name="Bonch-Osmolovskaya E.A."/>
            <person name="Slobodkin A.I."/>
        </authorList>
    </citation>
    <scope>NUCLEOTIDE SEQUENCE [LARGE SCALE GENOMIC DNA]</scope>
    <source>
        <strain evidence="3 4">A05MB</strain>
    </source>
</reference>
<evidence type="ECO:0000256" key="2">
    <source>
        <dbReference type="PIRSR" id="PIRSR015853-2"/>
    </source>
</evidence>
<evidence type="ECO:0000256" key="1">
    <source>
        <dbReference type="PIRSR" id="PIRSR015853-1"/>
    </source>
</evidence>
<feature type="binding site" evidence="2">
    <location>
        <position position="104"/>
    </location>
    <ligand>
        <name>Zn(2+)</name>
        <dbReference type="ChEBI" id="CHEBI:29105"/>
        <label>2</label>
    </ligand>
</feature>
<organism evidence="3 4">
    <name type="scientific">Calorimonas adulescens</name>
    <dbReference type="NCBI Taxonomy" id="2606906"/>
    <lineage>
        <taxon>Bacteria</taxon>
        <taxon>Bacillati</taxon>
        <taxon>Bacillota</taxon>
        <taxon>Clostridia</taxon>
        <taxon>Thermoanaerobacterales</taxon>
        <taxon>Thermoanaerobacteraceae</taxon>
        <taxon>Calorimonas</taxon>
    </lineage>
</organism>
<name>A0A5D8QH24_9THEO</name>